<comment type="subcellular location">
    <subcellularLocation>
        <location evidence="1">Cell membrane</location>
        <topology evidence="1">Multi-pass membrane protein</topology>
    </subcellularLocation>
</comment>
<evidence type="ECO:0000313" key="7">
    <source>
        <dbReference type="EMBL" id="MBY9074175.1"/>
    </source>
</evidence>
<feature type="transmembrane region" description="Helical" evidence="6">
    <location>
        <begin position="381"/>
        <end position="397"/>
    </location>
</feature>
<comment type="caution">
    <text evidence="7">The sequence shown here is derived from an EMBL/GenBank/DDBJ whole genome shotgun (WGS) entry which is preliminary data.</text>
</comment>
<name>A0ABS7RGL0_9ACTN</name>
<accession>A0ABS7RGL0</accession>
<evidence type="ECO:0008006" key="9">
    <source>
        <dbReference type="Google" id="ProtNLM"/>
    </source>
</evidence>
<feature type="transmembrane region" description="Helical" evidence="6">
    <location>
        <begin position="112"/>
        <end position="134"/>
    </location>
</feature>
<evidence type="ECO:0000313" key="8">
    <source>
        <dbReference type="Proteomes" id="UP000754710"/>
    </source>
</evidence>
<evidence type="ECO:0000256" key="4">
    <source>
        <dbReference type="ARBA" id="ARBA00022989"/>
    </source>
</evidence>
<keyword evidence="4 6" id="KW-1133">Transmembrane helix</keyword>
<feature type="transmembrane region" description="Helical" evidence="6">
    <location>
        <begin position="45"/>
        <end position="63"/>
    </location>
</feature>
<feature type="transmembrane region" description="Helical" evidence="6">
    <location>
        <begin position="317"/>
        <end position="345"/>
    </location>
</feature>
<gene>
    <name evidence="7" type="ORF">K1X13_04980</name>
</gene>
<feature type="transmembrane region" description="Helical" evidence="6">
    <location>
        <begin position="229"/>
        <end position="249"/>
    </location>
</feature>
<evidence type="ECO:0000256" key="3">
    <source>
        <dbReference type="ARBA" id="ARBA00022692"/>
    </source>
</evidence>
<feature type="transmembrane region" description="Helical" evidence="6">
    <location>
        <begin position="155"/>
        <end position="185"/>
    </location>
</feature>
<keyword evidence="3 6" id="KW-0812">Transmembrane</keyword>
<dbReference type="PANTHER" id="PTHR30250">
    <property type="entry name" value="PST FAMILY PREDICTED COLANIC ACID TRANSPORTER"/>
    <property type="match status" value="1"/>
</dbReference>
<dbReference type="PANTHER" id="PTHR30250:SF11">
    <property type="entry name" value="O-ANTIGEN TRANSPORTER-RELATED"/>
    <property type="match status" value="1"/>
</dbReference>
<reference evidence="7 8" key="1">
    <citation type="submission" date="2021-08" db="EMBL/GenBank/DDBJ databases">
        <title>Nocardioides bacterium WL0053 sp. nov., isolated from the sediment.</title>
        <authorList>
            <person name="Wang L."/>
            <person name="Zhang D."/>
            <person name="Zhang A."/>
        </authorList>
    </citation>
    <scope>NUCLEOTIDE SEQUENCE [LARGE SCALE GENOMIC DNA]</scope>
    <source>
        <strain evidence="7 8">WL0053</strain>
    </source>
</reference>
<sequence>MRLRLRDTTALAAGSAVSGLLAYVFFALATRHLGPDDAAAVSVLWTYWSFAAAVLTFPLQHWIARSVAAHDGEGAVRSAMPRVVLFVGGAAALSGVLAWLGRDPLFHREDAWFPLLVAWVTLGSGFIGVVRGGLAARHRFVSNAWALVAENGSRVLAATVLVIVGVEANIGFGICLAAGSLVGLLWPSAIRFGREQHGGPAESPLAFLSGAAGGQLIGQAVLTGGPVVLALSGGSAAQVTALFAGLALFRAPYTLAIGLVAQVTGRLTALLVGGHHGTLRKVRLAVVGLALLGVGAAALIGATLGPWLVRLIFGQDIVLSAGVATVVAVGSAVALANLVVTLTILAQNRTHAVARGWTVGLLGGAATFAATFALAPLDRTVWAFLAAECLAFAALLVEEIRGLRLHRAATAPAAVPSGS</sequence>
<keyword evidence="5 6" id="KW-0472">Membrane</keyword>
<dbReference type="Pfam" id="PF01943">
    <property type="entry name" value="Polysacc_synt"/>
    <property type="match status" value="1"/>
</dbReference>
<feature type="transmembrane region" description="Helical" evidence="6">
    <location>
        <begin position="284"/>
        <end position="305"/>
    </location>
</feature>
<feature type="transmembrane region" description="Helical" evidence="6">
    <location>
        <begin position="83"/>
        <end position="100"/>
    </location>
</feature>
<proteinExistence type="predicted"/>
<protein>
    <recommendedName>
        <fullName evidence="9">O-antigen/teichoic acid export membrane protein</fullName>
    </recommendedName>
</protein>
<keyword evidence="2" id="KW-1003">Cell membrane</keyword>
<evidence type="ECO:0000256" key="6">
    <source>
        <dbReference type="SAM" id="Phobius"/>
    </source>
</evidence>
<keyword evidence="8" id="KW-1185">Reference proteome</keyword>
<dbReference type="InterPro" id="IPR002797">
    <property type="entry name" value="Polysacc_synth"/>
</dbReference>
<dbReference type="Proteomes" id="UP000754710">
    <property type="component" value="Unassembled WGS sequence"/>
</dbReference>
<dbReference type="EMBL" id="JAIEZQ010000001">
    <property type="protein sequence ID" value="MBY9074175.1"/>
    <property type="molecule type" value="Genomic_DNA"/>
</dbReference>
<dbReference type="InterPro" id="IPR050833">
    <property type="entry name" value="Poly_Biosynth_Transport"/>
</dbReference>
<organism evidence="7 8">
    <name type="scientific">Nocardioides jiangsuensis</name>
    <dbReference type="NCBI Taxonomy" id="2866161"/>
    <lineage>
        <taxon>Bacteria</taxon>
        <taxon>Bacillati</taxon>
        <taxon>Actinomycetota</taxon>
        <taxon>Actinomycetes</taxon>
        <taxon>Propionibacteriales</taxon>
        <taxon>Nocardioidaceae</taxon>
        <taxon>Nocardioides</taxon>
    </lineage>
</organism>
<evidence type="ECO:0000256" key="5">
    <source>
        <dbReference type="ARBA" id="ARBA00023136"/>
    </source>
</evidence>
<evidence type="ECO:0000256" key="2">
    <source>
        <dbReference type="ARBA" id="ARBA00022475"/>
    </source>
</evidence>
<feature type="transmembrane region" description="Helical" evidence="6">
    <location>
        <begin position="357"/>
        <end position="375"/>
    </location>
</feature>
<evidence type="ECO:0000256" key="1">
    <source>
        <dbReference type="ARBA" id="ARBA00004651"/>
    </source>
</evidence>
<dbReference type="RefSeq" id="WP_221023882.1">
    <property type="nucleotide sequence ID" value="NZ_JAIEZQ010000001.1"/>
</dbReference>